<evidence type="ECO:0000256" key="2">
    <source>
        <dbReference type="ARBA" id="ARBA00022801"/>
    </source>
</evidence>
<gene>
    <name evidence="7" type="ORF">CASFOL_014637</name>
</gene>
<name>A0ABD3DEY9_9LAMI</name>
<dbReference type="SUPFAM" id="SSF52540">
    <property type="entry name" value="P-loop containing nucleoside triphosphate hydrolases"/>
    <property type="match status" value="1"/>
</dbReference>
<reference evidence="8" key="1">
    <citation type="journal article" date="2024" name="IScience">
        <title>Strigolactones Initiate the Formation of Haustorium-like Structures in Castilleja.</title>
        <authorList>
            <person name="Buerger M."/>
            <person name="Peterson D."/>
            <person name="Chory J."/>
        </authorList>
    </citation>
    <scope>NUCLEOTIDE SEQUENCE [LARGE SCALE GENOMIC DNA]</scope>
</reference>
<comment type="caution">
    <text evidence="7">The sequence shown here is derived from an EMBL/GenBank/DDBJ whole genome shotgun (WGS) entry which is preliminary data.</text>
</comment>
<keyword evidence="4" id="KW-0067">ATP-binding</keyword>
<feature type="region of interest" description="Disordered" evidence="5">
    <location>
        <begin position="34"/>
        <end position="68"/>
    </location>
</feature>
<dbReference type="Pfam" id="PF00271">
    <property type="entry name" value="Helicase_C"/>
    <property type="match status" value="1"/>
</dbReference>
<dbReference type="GO" id="GO:0004386">
    <property type="term" value="F:helicase activity"/>
    <property type="evidence" value="ECO:0007669"/>
    <property type="project" value="UniProtKB-KW"/>
</dbReference>
<keyword evidence="1" id="KW-0547">Nucleotide-binding</keyword>
<evidence type="ECO:0000259" key="6">
    <source>
        <dbReference type="PROSITE" id="PS51194"/>
    </source>
</evidence>
<dbReference type="InterPro" id="IPR027417">
    <property type="entry name" value="P-loop_NTPase"/>
</dbReference>
<dbReference type="InterPro" id="IPR001650">
    <property type="entry name" value="Helicase_C-like"/>
</dbReference>
<organism evidence="7 8">
    <name type="scientific">Castilleja foliolosa</name>
    <dbReference type="NCBI Taxonomy" id="1961234"/>
    <lineage>
        <taxon>Eukaryota</taxon>
        <taxon>Viridiplantae</taxon>
        <taxon>Streptophyta</taxon>
        <taxon>Embryophyta</taxon>
        <taxon>Tracheophyta</taxon>
        <taxon>Spermatophyta</taxon>
        <taxon>Magnoliopsida</taxon>
        <taxon>eudicotyledons</taxon>
        <taxon>Gunneridae</taxon>
        <taxon>Pentapetalae</taxon>
        <taxon>asterids</taxon>
        <taxon>lamiids</taxon>
        <taxon>Lamiales</taxon>
        <taxon>Orobanchaceae</taxon>
        <taxon>Pedicularideae</taxon>
        <taxon>Castillejinae</taxon>
        <taxon>Castilleja</taxon>
    </lineage>
</organism>
<dbReference type="Proteomes" id="UP001632038">
    <property type="component" value="Unassembled WGS sequence"/>
</dbReference>
<dbReference type="PANTHER" id="PTHR45626">
    <property type="entry name" value="TRANSCRIPTION TERMINATION FACTOR 2-RELATED"/>
    <property type="match status" value="1"/>
</dbReference>
<dbReference type="InterPro" id="IPR050628">
    <property type="entry name" value="SNF2_RAD54_helicase_TF"/>
</dbReference>
<keyword evidence="2" id="KW-0378">Hydrolase</keyword>
<dbReference type="InterPro" id="IPR049730">
    <property type="entry name" value="SNF2/RAD54-like_C"/>
</dbReference>
<keyword evidence="3" id="KW-0347">Helicase</keyword>
<dbReference type="PROSITE" id="PS51194">
    <property type="entry name" value="HELICASE_CTER"/>
    <property type="match status" value="1"/>
</dbReference>
<keyword evidence="8" id="KW-1185">Reference proteome</keyword>
<dbReference type="PANTHER" id="PTHR45626:SF17">
    <property type="entry name" value="HELICASE-LIKE TRANSCRIPTION FACTOR"/>
    <property type="match status" value="1"/>
</dbReference>
<evidence type="ECO:0000313" key="8">
    <source>
        <dbReference type="Proteomes" id="UP001632038"/>
    </source>
</evidence>
<protein>
    <recommendedName>
        <fullName evidence="6">Helicase C-terminal domain-containing protein</fullName>
    </recommendedName>
</protein>
<evidence type="ECO:0000256" key="3">
    <source>
        <dbReference type="ARBA" id="ARBA00022806"/>
    </source>
</evidence>
<dbReference type="GO" id="GO:0016787">
    <property type="term" value="F:hydrolase activity"/>
    <property type="evidence" value="ECO:0007669"/>
    <property type="project" value="UniProtKB-KW"/>
</dbReference>
<evidence type="ECO:0000256" key="5">
    <source>
        <dbReference type="SAM" id="MobiDB-lite"/>
    </source>
</evidence>
<sequence length="224" mass="24824">MVPVLQDSEDFDCPICISPPMDIVLHPHVLHLENPSDQTQLPDVPPPSFQTSSRPFPSPLGAKNSSSSKSSKVDYLIKLLTSSRDAKPSSKSVIFSQFREMLLMLEEPLKELGFNVIQLMSQTRSANVIKEFNVPAPEGPTILLASLKALNVGINLTAASTVYLLEPWWNPVVEEHAIDCVHQIGQVENVSIVRLIVRSTIEERILQLQENKRVLANKAVGKNL</sequence>
<dbReference type="EMBL" id="JAVIJP010000017">
    <property type="protein sequence ID" value="KAL3639669.1"/>
    <property type="molecule type" value="Genomic_DNA"/>
</dbReference>
<accession>A0ABD3DEY9</accession>
<dbReference type="Gene3D" id="3.40.50.300">
    <property type="entry name" value="P-loop containing nucleotide triphosphate hydrolases"/>
    <property type="match status" value="1"/>
</dbReference>
<evidence type="ECO:0000256" key="4">
    <source>
        <dbReference type="ARBA" id="ARBA00022840"/>
    </source>
</evidence>
<dbReference type="CDD" id="cd18793">
    <property type="entry name" value="SF2_C_SNF"/>
    <property type="match status" value="1"/>
</dbReference>
<evidence type="ECO:0000313" key="7">
    <source>
        <dbReference type="EMBL" id="KAL3639669.1"/>
    </source>
</evidence>
<evidence type="ECO:0000256" key="1">
    <source>
        <dbReference type="ARBA" id="ARBA00022741"/>
    </source>
</evidence>
<feature type="domain" description="Helicase C-terminal" evidence="6">
    <location>
        <begin position="72"/>
        <end position="224"/>
    </location>
</feature>
<proteinExistence type="predicted"/>
<dbReference type="GO" id="GO:0005524">
    <property type="term" value="F:ATP binding"/>
    <property type="evidence" value="ECO:0007669"/>
    <property type="project" value="UniProtKB-KW"/>
</dbReference>
<dbReference type="AlphaFoldDB" id="A0ABD3DEY9"/>